<keyword evidence="2" id="KW-1185">Reference proteome</keyword>
<dbReference type="RefSeq" id="WP_145768933.1">
    <property type="nucleotide sequence ID" value="NZ_LR778301.1"/>
</dbReference>
<gene>
    <name evidence="1" type="ORF">DENOEST_1737</name>
</gene>
<accession>A0A6S6XVJ0</accession>
<organism evidence="1 2">
    <name type="scientific">Denitratisoma oestradiolicum</name>
    <dbReference type="NCBI Taxonomy" id="311182"/>
    <lineage>
        <taxon>Bacteria</taxon>
        <taxon>Pseudomonadati</taxon>
        <taxon>Pseudomonadota</taxon>
        <taxon>Betaproteobacteria</taxon>
        <taxon>Nitrosomonadales</taxon>
        <taxon>Sterolibacteriaceae</taxon>
        <taxon>Denitratisoma</taxon>
    </lineage>
</organism>
<dbReference type="EMBL" id="LR778301">
    <property type="protein sequence ID" value="CAB1368902.1"/>
    <property type="molecule type" value="Genomic_DNA"/>
</dbReference>
<dbReference type="Pfam" id="PF05742">
    <property type="entry name" value="TANGO2"/>
    <property type="match status" value="1"/>
</dbReference>
<protein>
    <recommendedName>
        <fullName evidence="3">NRDE family protein</fullName>
    </recommendedName>
</protein>
<proteinExistence type="predicted"/>
<name>A0A6S6XVJ0_9PROT</name>
<dbReference type="KEGG" id="doe:DENOEST_1737"/>
<evidence type="ECO:0000313" key="2">
    <source>
        <dbReference type="Proteomes" id="UP000515733"/>
    </source>
</evidence>
<dbReference type="PANTHER" id="PTHR17985:SF8">
    <property type="entry name" value="TRANSPORT AND GOLGI ORGANIZATION PROTEIN 2 HOMOLOG"/>
    <property type="match status" value="1"/>
</dbReference>
<dbReference type="OrthoDB" id="4380123at2"/>
<evidence type="ECO:0000313" key="1">
    <source>
        <dbReference type="EMBL" id="CAB1368902.1"/>
    </source>
</evidence>
<dbReference type="InterPro" id="IPR008551">
    <property type="entry name" value="TANGO2"/>
</dbReference>
<dbReference type="AlphaFoldDB" id="A0A6S6XVJ0"/>
<dbReference type="PANTHER" id="PTHR17985">
    <property type="entry name" value="SER/THR-RICH PROTEIN T10 IN DGCR REGION"/>
    <property type="match status" value="1"/>
</dbReference>
<dbReference type="Proteomes" id="UP000515733">
    <property type="component" value="Chromosome"/>
</dbReference>
<evidence type="ECO:0008006" key="3">
    <source>
        <dbReference type="Google" id="ProtNLM"/>
    </source>
</evidence>
<sequence>MCLILVAWHAHPDFPLVVAANRDEFHDRPSAPADYWPGHPDLLAGRDLRGGGTWLGITRGGRFAALTNFRGSEHLKPDGPSRGGLVTGFLTDSRTPDVYLDAVTPEASCYSGFNLLVSDGKTLGWLGNVGMHRRLLPPGIYGLSNALLDTPWPKVEQSKSALAAALHALPDCHPLFDLLRDDRTYSEEQLPRTGVDIAFEQLLSAAFVRSPVYGTRNSTVLIEDIRGKRLFLEQTWSPDGEPTKWRQFELSPIH</sequence>
<reference evidence="1 2" key="1">
    <citation type="submission" date="2020-03" db="EMBL/GenBank/DDBJ databases">
        <authorList>
            <consortium name="Genoscope - CEA"/>
            <person name="William W."/>
        </authorList>
    </citation>
    <scope>NUCLEOTIDE SEQUENCE [LARGE SCALE GENOMIC DNA]</scope>
    <source>
        <strain evidence="2">DSM 16959</strain>
    </source>
</reference>